<dbReference type="GO" id="GO:0035082">
    <property type="term" value="P:axoneme assembly"/>
    <property type="evidence" value="ECO:0007669"/>
    <property type="project" value="TreeGrafter"/>
</dbReference>
<reference evidence="2" key="1">
    <citation type="journal article" date="2021" name="Evol. Appl.">
        <title>The genome of the Pyrenean desman and the effects of bottlenecks and inbreeding on the genomic landscape of an endangered species.</title>
        <authorList>
            <person name="Escoda L."/>
            <person name="Castresana J."/>
        </authorList>
    </citation>
    <scope>NUCLEOTIDE SEQUENCE</scope>
    <source>
        <strain evidence="2">IBE-C5619</strain>
    </source>
</reference>
<dbReference type="EMBL" id="JAGFMF010012163">
    <property type="protein sequence ID" value="KAG8506300.1"/>
    <property type="molecule type" value="Genomic_DNA"/>
</dbReference>
<dbReference type="AlphaFoldDB" id="A0A8J6DG14"/>
<feature type="compositionally biased region" description="Low complexity" evidence="1">
    <location>
        <begin position="176"/>
        <end position="187"/>
    </location>
</feature>
<feature type="region of interest" description="Disordered" evidence="1">
    <location>
        <begin position="91"/>
        <end position="115"/>
    </location>
</feature>
<dbReference type="PANTHER" id="PTHR23005">
    <property type="entry name" value="RETINITIS PIGMENTOSA 1 PROTEIN"/>
    <property type="match status" value="1"/>
</dbReference>
<evidence type="ECO:0000313" key="2">
    <source>
        <dbReference type="EMBL" id="KAG8506300.1"/>
    </source>
</evidence>
<name>A0A8J6DG14_GALPY</name>
<dbReference type="OrthoDB" id="1738954at2759"/>
<keyword evidence="3" id="KW-1185">Reference proteome</keyword>
<organism evidence="2 3">
    <name type="scientific">Galemys pyrenaicus</name>
    <name type="common">Iberian desman</name>
    <name type="synonym">Pyrenean desman</name>
    <dbReference type="NCBI Taxonomy" id="202257"/>
    <lineage>
        <taxon>Eukaryota</taxon>
        <taxon>Metazoa</taxon>
        <taxon>Chordata</taxon>
        <taxon>Craniata</taxon>
        <taxon>Vertebrata</taxon>
        <taxon>Euteleostomi</taxon>
        <taxon>Mammalia</taxon>
        <taxon>Eutheria</taxon>
        <taxon>Laurasiatheria</taxon>
        <taxon>Eulipotyphla</taxon>
        <taxon>Talpidae</taxon>
        <taxon>Galemys</taxon>
    </lineage>
</organism>
<feature type="region of interest" description="Disordered" evidence="1">
    <location>
        <begin position="1"/>
        <end position="41"/>
    </location>
</feature>
<feature type="region of interest" description="Disordered" evidence="1">
    <location>
        <begin position="157"/>
        <end position="227"/>
    </location>
</feature>
<gene>
    <name evidence="2" type="ORF">J0S82_015147</name>
</gene>
<evidence type="ECO:0000256" key="1">
    <source>
        <dbReference type="SAM" id="MobiDB-lite"/>
    </source>
</evidence>
<feature type="compositionally biased region" description="Polar residues" evidence="1">
    <location>
        <begin position="191"/>
        <end position="200"/>
    </location>
</feature>
<dbReference type="PANTHER" id="PTHR23005:SF3">
    <property type="entry name" value="RETINITIS PIGMENTOSA 1-LIKE 1 PROTEIN"/>
    <property type="match status" value="1"/>
</dbReference>
<proteinExistence type="predicted"/>
<dbReference type="Proteomes" id="UP000700334">
    <property type="component" value="Unassembled WGS sequence"/>
</dbReference>
<dbReference type="GO" id="GO:0042461">
    <property type="term" value="P:photoreceptor cell development"/>
    <property type="evidence" value="ECO:0007669"/>
    <property type="project" value="TreeGrafter"/>
</dbReference>
<accession>A0A8J6DG14</accession>
<evidence type="ECO:0000313" key="3">
    <source>
        <dbReference type="Proteomes" id="UP000700334"/>
    </source>
</evidence>
<dbReference type="GO" id="GO:0005930">
    <property type="term" value="C:axoneme"/>
    <property type="evidence" value="ECO:0007669"/>
    <property type="project" value="TreeGrafter"/>
</dbReference>
<feature type="compositionally biased region" description="Low complexity" evidence="1">
    <location>
        <begin position="1"/>
        <end position="24"/>
    </location>
</feature>
<sequence length="250" mass="25883">MHPRSGLCSGPSPPSLLSAQSGLSHSPRHRAGHPQLTPTRLSPLVAGNAMEKRVCRDEDGGLSVEVKVRFCLPGEDAHLWAGQGGWASTLTGASSEAPAPSKAGPLHWVREGHPEGPPGCGAGGLLPCETGCSQEACGGGRWQPECEVWRNPLHAPWGAGPAVQRSPGPAQHSLSRGPRGPRAAGRRGSSEDSTSLTSGHQACEGSAATPPPLLQGPPGRRCPHLWPLGLLPERTQAGSWGHAPGRWGPT</sequence>
<dbReference type="GO" id="GO:0060041">
    <property type="term" value="P:retina development in camera-type eye"/>
    <property type="evidence" value="ECO:0007669"/>
    <property type="project" value="TreeGrafter"/>
</dbReference>
<comment type="caution">
    <text evidence="2">The sequence shown here is derived from an EMBL/GenBank/DDBJ whole genome shotgun (WGS) entry which is preliminary data.</text>
</comment>
<protein>
    <submittedName>
        <fullName evidence="2">Retinitis pigmentosa 1-like 1 protein</fullName>
    </submittedName>
</protein>